<evidence type="ECO:0000313" key="3">
    <source>
        <dbReference type="Proteomes" id="UP000294576"/>
    </source>
</evidence>
<comment type="caution">
    <text evidence="2">The sequence shown here is derived from an EMBL/GenBank/DDBJ whole genome shotgun (WGS) entry which is preliminary data.</text>
</comment>
<dbReference type="Proteomes" id="UP000294576">
    <property type="component" value="Unassembled WGS sequence"/>
</dbReference>
<sequence length="347" mass="38974">MPLRCLDENDVSLHAFDLSADAWRELSERNRKKRSLRMPCCSAAATMRRSRRGTQFFAHKAAGDCSTAPEKEAHLRLKQIAVEAARKYGWDARTEVIGQTPSGDPWTADVLARKNSAVVAIEIQWSAQTPEETLRRHERYKQSGIRCLWLLRKTMVATSHALPAARISEQDDGVYLAHLSGPQHMPVDVFLDAAFGSRLRFGVPLGVSATAAIRVGTTQCWNSSCRQETRIVTGIDIQFGPHVSTFSVSELGKYPDLFEMVVSRLPADPAIGRLKMRFSKTQERSYTSNGCFRCDSLIGEHFEIHARYSEDVMSLFPIHIDASWKLAIENLRHHEDGWSVYPSAITS</sequence>
<protein>
    <submittedName>
        <fullName evidence="2">Competence protein CoiA</fullName>
    </submittedName>
</protein>
<evidence type="ECO:0000259" key="1">
    <source>
        <dbReference type="Pfam" id="PF06054"/>
    </source>
</evidence>
<feature type="domain" description="Competence protein CoiA nuclease-like" evidence="1">
    <location>
        <begin position="72"/>
        <end position="157"/>
    </location>
</feature>
<proteinExistence type="predicted"/>
<name>A0A4R3Q3W0_RHISU</name>
<dbReference type="AlphaFoldDB" id="A0A4R3Q3W0"/>
<organism evidence="2 3">
    <name type="scientific">Rhizobium sullae</name>
    <name type="common">Rhizobium hedysari</name>
    <dbReference type="NCBI Taxonomy" id="50338"/>
    <lineage>
        <taxon>Bacteria</taxon>
        <taxon>Pseudomonadati</taxon>
        <taxon>Pseudomonadota</taxon>
        <taxon>Alphaproteobacteria</taxon>
        <taxon>Hyphomicrobiales</taxon>
        <taxon>Rhizobiaceae</taxon>
        <taxon>Rhizobium/Agrobacterium group</taxon>
        <taxon>Rhizobium</taxon>
    </lineage>
</organism>
<evidence type="ECO:0000313" key="2">
    <source>
        <dbReference type="EMBL" id="TCU15104.1"/>
    </source>
</evidence>
<gene>
    <name evidence="2" type="ORF">EV132_1073</name>
</gene>
<dbReference type="Pfam" id="PF06054">
    <property type="entry name" value="CoiA_nuc"/>
    <property type="match status" value="1"/>
</dbReference>
<accession>A0A4R3Q3W0</accession>
<dbReference type="EMBL" id="SMBH01000007">
    <property type="protein sequence ID" value="TCU15104.1"/>
    <property type="molecule type" value="Genomic_DNA"/>
</dbReference>
<dbReference type="RefSeq" id="WP_281029370.1">
    <property type="nucleotide sequence ID" value="NZ_SMBH01000007.1"/>
</dbReference>
<reference evidence="2 3" key="1">
    <citation type="submission" date="2019-03" db="EMBL/GenBank/DDBJ databases">
        <title>Genomic Encyclopedia of Type Strains, Phase IV (KMG-V): Genome sequencing to study the core and pangenomes of soil and plant-associated prokaryotes.</title>
        <authorList>
            <person name="Whitman W."/>
        </authorList>
    </citation>
    <scope>NUCLEOTIDE SEQUENCE [LARGE SCALE GENOMIC DNA]</scope>
    <source>
        <strain evidence="2 3">Hc14</strain>
    </source>
</reference>
<dbReference type="InterPro" id="IPR010330">
    <property type="entry name" value="CoiA_nuc"/>
</dbReference>